<dbReference type="InterPro" id="IPR036278">
    <property type="entry name" value="Sialidase_sf"/>
</dbReference>
<dbReference type="GO" id="GO:0009313">
    <property type="term" value="P:oligosaccharide catabolic process"/>
    <property type="evidence" value="ECO:0007669"/>
    <property type="project" value="TreeGrafter"/>
</dbReference>
<evidence type="ECO:0000259" key="5">
    <source>
        <dbReference type="Pfam" id="PF25275"/>
    </source>
</evidence>
<evidence type="ECO:0000256" key="3">
    <source>
        <dbReference type="ARBA" id="ARBA00012733"/>
    </source>
</evidence>
<dbReference type="InterPro" id="IPR033803">
    <property type="entry name" value="CBD-like_Golvesin-Xly"/>
</dbReference>
<dbReference type="GO" id="GO:0005737">
    <property type="term" value="C:cytoplasm"/>
    <property type="evidence" value="ECO:0007669"/>
    <property type="project" value="TreeGrafter"/>
</dbReference>
<keyword evidence="7" id="KW-1185">Reference proteome</keyword>
<evidence type="ECO:0000256" key="2">
    <source>
        <dbReference type="ARBA" id="ARBA00009348"/>
    </source>
</evidence>
<dbReference type="InterPro" id="IPR006311">
    <property type="entry name" value="TAT_signal"/>
</dbReference>
<name>A0A1U9QLL3_STRNV</name>
<evidence type="ECO:0000313" key="6">
    <source>
        <dbReference type="EMBL" id="AQU65158.1"/>
    </source>
</evidence>
<dbReference type="Pfam" id="PF25275">
    <property type="entry name" value="Golvesin_C"/>
    <property type="match status" value="1"/>
</dbReference>
<dbReference type="Gene3D" id="2.120.10.10">
    <property type="match status" value="1"/>
</dbReference>
<feature type="domain" description="Golvesin/Xly CBD-like" evidence="5">
    <location>
        <begin position="580"/>
        <end position="713"/>
    </location>
</feature>
<comment type="similarity">
    <text evidence="2">Belongs to the glycosyl hydrolase 33 family.</text>
</comment>
<accession>A0A1U9QLL3</accession>
<evidence type="ECO:0000259" key="4">
    <source>
        <dbReference type="Pfam" id="PF13088"/>
    </source>
</evidence>
<feature type="domain" description="Sialidase" evidence="4">
    <location>
        <begin position="99"/>
        <end position="393"/>
    </location>
</feature>
<dbReference type="Pfam" id="PF13088">
    <property type="entry name" value="BNR_2"/>
    <property type="match status" value="1"/>
</dbReference>
<protein>
    <recommendedName>
        <fullName evidence="3">exo-alpha-sialidase</fullName>
        <ecNumber evidence="3">3.2.1.18</ecNumber>
    </recommendedName>
</protein>
<dbReference type="EC" id="3.2.1.18" evidence="3"/>
<dbReference type="InterPro" id="IPR011040">
    <property type="entry name" value="Sialidase"/>
</dbReference>
<comment type="catalytic activity">
    <reaction evidence="1">
        <text>Hydrolysis of alpha-(2-&gt;3)-, alpha-(2-&gt;6)-, alpha-(2-&gt;8)- glycosidic linkages of terminal sialic acid residues in oligosaccharides, glycoproteins, glycolipids, colominic acid and synthetic substrates.</text>
        <dbReference type="EC" id="3.2.1.18"/>
    </reaction>
</comment>
<dbReference type="EMBL" id="CP018047">
    <property type="protein sequence ID" value="AQU65158.1"/>
    <property type="molecule type" value="Genomic_DNA"/>
</dbReference>
<organism evidence="6 7">
    <name type="scientific">Streptomyces niveus</name>
    <name type="common">Streptomyces spheroides</name>
    <dbReference type="NCBI Taxonomy" id="193462"/>
    <lineage>
        <taxon>Bacteria</taxon>
        <taxon>Bacillati</taxon>
        <taxon>Actinomycetota</taxon>
        <taxon>Actinomycetes</taxon>
        <taxon>Kitasatosporales</taxon>
        <taxon>Streptomycetaceae</taxon>
        <taxon>Streptomyces</taxon>
    </lineage>
</organism>
<dbReference type="CDD" id="cd15482">
    <property type="entry name" value="Sialidase_non-viral"/>
    <property type="match status" value="1"/>
</dbReference>
<dbReference type="SUPFAM" id="SSF50939">
    <property type="entry name" value="Sialidases"/>
    <property type="match status" value="1"/>
</dbReference>
<dbReference type="AlphaFoldDB" id="A0A1U9QLL3"/>
<evidence type="ECO:0000313" key="7">
    <source>
        <dbReference type="Proteomes" id="UP000189677"/>
    </source>
</evidence>
<reference evidence="6 7" key="1">
    <citation type="submission" date="2016-11" db="EMBL/GenBank/DDBJ databases">
        <title>Complete genome sequence of Streptomyces niveus SCSIO 3406.</title>
        <authorList>
            <person name="Zhu Q."/>
            <person name="Cheng W."/>
            <person name="Song Y."/>
            <person name="Li Q."/>
            <person name="Ju J."/>
        </authorList>
    </citation>
    <scope>NUCLEOTIDE SEQUENCE [LARGE SCALE GENOMIC DNA]</scope>
    <source>
        <strain evidence="6 7">SCSIO 3406</strain>
    </source>
</reference>
<dbReference type="Gene3D" id="2.60.120.260">
    <property type="entry name" value="Galactose-binding domain-like"/>
    <property type="match status" value="1"/>
</dbReference>
<dbReference type="KEGG" id="snw:BBN63_01630"/>
<dbReference type="GO" id="GO:0016020">
    <property type="term" value="C:membrane"/>
    <property type="evidence" value="ECO:0007669"/>
    <property type="project" value="TreeGrafter"/>
</dbReference>
<dbReference type="PROSITE" id="PS51318">
    <property type="entry name" value="TAT"/>
    <property type="match status" value="1"/>
</dbReference>
<dbReference type="GO" id="GO:0004308">
    <property type="term" value="F:exo-alpha-sialidase activity"/>
    <property type="evidence" value="ECO:0007669"/>
    <property type="project" value="UniProtKB-EC"/>
</dbReference>
<dbReference type="Proteomes" id="UP000189677">
    <property type="component" value="Chromosome"/>
</dbReference>
<evidence type="ECO:0000256" key="1">
    <source>
        <dbReference type="ARBA" id="ARBA00000427"/>
    </source>
</evidence>
<sequence>MNRRSFALGVAGVSATAALGPGALGTEAHAAGNSATPNDLSAPGGYPASDRHGTFFHEQTLWDSVEGPLVNYHVHALVVLPDDTVLAVTEGRHEVCDAGPRDLLLRRSTDGGATWEASRPLVTSAGGESWGNPALVVDRQTREVFLFYMLSLRLPQNTSCSGDSGDLYVISSRDSGRTWGEARNLAGLFDGFPYNWALHGPGPGHGLQLASGRLLLNCSHRRVIVGNTVAQRYYGVAPIYSDDHGATWQATGEVPVQVAYPMNEARMVQRSDGTVLVNGRAAAGGEGQRIVSVSSDDGLTWSQPAFDGGTGAFNAVDAGLLRYTGGPGGPRDAGHHEGRDTDRVLFSRPDSPVRTNMTVSVSYDEGISYRYSRVINQRRSFYSDLARQSDGTIVLLYGCDGDLASAPRRVNVARFSLDWLTRGRDSLRRGPRHLETVVALADADRRVTGGAVDTVADPLARRGERIVLTPEQVGDAAEFTFKVPRTGDYEMLLRHHRSAAGALATVTVKGSGLPAFVIDTTAQSADGYDLARIGTARLRAGRHTLRCAVTGTGRGGGTLLGLDSLSLVEAPGSADVRREVVVDNDRLGFAVVMGSWPTATADPGHWSGNYRAAPAGSGERVVRWRPAVPQDGEYEIQASYAPGANRAGNAPYTVVHAHGADTVRIDQRLPGATEPRGGSWVSLGTYRLRAGLGTSVELSNDADGTVVADAIRLLGPRS</sequence>
<proteinExistence type="inferred from homology"/>
<dbReference type="InterPro" id="IPR026856">
    <property type="entry name" value="Sialidase_fam"/>
</dbReference>
<gene>
    <name evidence="6" type="ORF">BBN63_01630</name>
</gene>
<dbReference type="PANTHER" id="PTHR10628">
    <property type="entry name" value="SIALIDASE"/>
    <property type="match status" value="1"/>
</dbReference>
<dbReference type="PANTHER" id="PTHR10628:SF30">
    <property type="entry name" value="EXO-ALPHA-SIALIDASE"/>
    <property type="match status" value="1"/>
</dbReference>
<dbReference type="GO" id="GO:0006689">
    <property type="term" value="P:ganglioside catabolic process"/>
    <property type="evidence" value="ECO:0007669"/>
    <property type="project" value="TreeGrafter"/>
</dbReference>